<gene>
    <name evidence="5" type="ORF">TALK_11560</name>
</gene>
<evidence type="ECO:0000256" key="1">
    <source>
        <dbReference type="ARBA" id="ARBA00004141"/>
    </source>
</evidence>
<comment type="subcellular location">
    <subcellularLocation>
        <location evidence="1">Membrane</location>
        <topology evidence="1">Multi-pass membrane protein</topology>
    </subcellularLocation>
</comment>
<evidence type="ECO:0000256" key="4">
    <source>
        <dbReference type="ARBA" id="ARBA00023136"/>
    </source>
</evidence>
<dbReference type="STRING" id="1293890.TALK_11560"/>
<proteinExistence type="predicted"/>
<organism evidence="5 6">
    <name type="scientific">Thalassospira alkalitolerans</name>
    <dbReference type="NCBI Taxonomy" id="1293890"/>
    <lineage>
        <taxon>Bacteria</taxon>
        <taxon>Pseudomonadati</taxon>
        <taxon>Pseudomonadota</taxon>
        <taxon>Alphaproteobacteria</taxon>
        <taxon>Rhodospirillales</taxon>
        <taxon>Thalassospiraceae</taxon>
        <taxon>Thalassospira</taxon>
    </lineage>
</organism>
<evidence type="ECO:0000313" key="5">
    <source>
        <dbReference type="EMBL" id="OSQ47694.1"/>
    </source>
</evidence>
<reference evidence="5 6" key="1">
    <citation type="submission" date="2014-03" db="EMBL/GenBank/DDBJ databases">
        <title>The draft genome sequence of Thalassospira alkalitolerans JCM 18968.</title>
        <authorList>
            <person name="Lai Q."/>
            <person name="Shao Z."/>
        </authorList>
    </citation>
    <scope>NUCLEOTIDE SEQUENCE [LARGE SCALE GENOMIC DNA]</scope>
    <source>
        <strain evidence="5 6">JCM 18968</strain>
    </source>
</reference>
<evidence type="ECO:0000256" key="3">
    <source>
        <dbReference type="ARBA" id="ARBA00022989"/>
    </source>
</evidence>
<dbReference type="GO" id="GO:0016020">
    <property type="term" value="C:membrane"/>
    <property type="evidence" value="ECO:0007669"/>
    <property type="project" value="UniProtKB-SubCell"/>
</dbReference>
<accession>A0A1Y2LAK9</accession>
<dbReference type="InterPro" id="IPR021147">
    <property type="entry name" value="DUF697"/>
</dbReference>
<dbReference type="Proteomes" id="UP000193396">
    <property type="component" value="Unassembled WGS sequence"/>
</dbReference>
<dbReference type="EMBL" id="JFKB01000007">
    <property type="protein sequence ID" value="OSQ47694.1"/>
    <property type="molecule type" value="Genomic_DNA"/>
</dbReference>
<dbReference type="AlphaFoldDB" id="A0A1Y2LAK9"/>
<evidence type="ECO:0008006" key="7">
    <source>
        <dbReference type="Google" id="ProtNLM"/>
    </source>
</evidence>
<evidence type="ECO:0000313" key="6">
    <source>
        <dbReference type="Proteomes" id="UP000193396"/>
    </source>
</evidence>
<keyword evidence="3" id="KW-1133">Transmembrane helix</keyword>
<name>A0A1Y2LAK9_9PROT</name>
<evidence type="ECO:0000256" key="2">
    <source>
        <dbReference type="ARBA" id="ARBA00022692"/>
    </source>
</evidence>
<keyword evidence="4" id="KW-0472">Membrane</keyword>
<comment type="caution">
    <text evidence="5">The sequence shown here is derived from an EMBL/GenBank/DDBJ whole genome shotgun (WGS) entry which is preliminary data.</text>
</comment>
<protein>
    <recommendedName>
        <fullName evidence="7">GTPase</fullName>
    </recommendedName>
</protein>
<keyword evidence="6" id="KW-1185">Reference proteome</keyword>
<sequence length="168" mass="17856">MGAETLDVLKHRKQHRLANGVVRRNVLWAATTGLVPIPVLDSAATVAVQLKMLAELSDVYGVKFNKSSGKSVIAALTSCITSGVLGRALLSTGIFTSLAKVLPVVGSTLGVLTMPGFNGAFTYALGKVFQQHYATGGTMLDFDPEKAEPAFRQKFKDGLKFNQDAKTA</sequence>
<dbReference type="Pfam" id="PF05128">
    <property type="entry name" value="DUF697"/>
    <property type="match status" value="1"/>
</dbReference>
<keyword evidence="2" id="KW-0812">Transmembrane</keyword>